<dbReference type="PANTHER" id="PTHR34154:SF3">
    <property type="entry name" value="ALKALI-SENSITIVE LINKAGE PROTEIN 1"/>
    <property type="match status" value="1"/>
</dbReference>
<evidence type="ECO:0000313" key="3">
    <source>
        <dbReference type="EMBL" id="KAF6223183.1"/>
    </source>
</evidence>
<feature type="chain" id="PRO_5034534291" description="Asl1-like glycosyl hydrolase catalytic domain-containing protein" evidence="1">
    <location>
        <begin position="20"/>
        <end position="304"/>
    </location>
</feature>
<accession>A0A8H6CGN3</accession>
<dbReference type="FunFam" id="3.20.20.80:FF:000207">
    <property type="entry name" value="Glycoside hydrolase family 128 protein"/>
    <property type="match status" value="1"/>
</dbReference>
<proteinExistence type="predicted"/>
<dbReference type="Gene3D" id="3.20.20.80">
    <property type="entry name" value="Glycosidases"/>
    <property type="match status" value="1"/>
</dbReference>
<keyword evidence="4" id="KW-1185">Reference proteome</keyword>
<feature type="signal peptide" evidence="1">
    <location>
        <begin position="1"/>
        <end position="19"/>
    </location>
</feature>
<name>A0A8H6CGN3_9LECA</name>
<organism evidence="3 4">
    <name type="scientific">Letharia columbiana</name>
    <dbReference type="NCBI Taxonomy" id="112416"/>
    <lineage>
        <taxon>Eukaryota</taxon>
        <taxon>Fungi</taxon>
        <taxon>Dikarya</taxon>
        <taxon>Ascomycota</taxon>
        <taxon>Pezizomycotina</taxon>
        <taxon>Lecanoromycetes</taxon>
        <taxon>OSLEUM clade</taxon>
        <taxon>Lecanoromycetidae</taxon>
        <taxon>Lecanorales</taxon>
        <taxon>Lecanorineae</taxon>
        <taxon>Parmeliaceae</taxon>
        <taxon>Letharia</taxon>
    </lineage>
</organism>
<dbReference type="AlphaFoldDB" id="A0A8H6CGN3"/>
<feature type="domain" description="Asl1-like glycosyl hydrolase catalytic" evidence="2">
    <location>
        <begin position="29"/>
        <end position="268"/>
    </location>
</feature>
<dbReference type="EMBL" id="JACCJC010000134">
    <property type="protein sequence ID" value="KAF6223183.1"/>
    <property type="molecule type" value="Genomic_DNA"/>
</dbReference>
<dbReference type="InterPro" id="IPR024655">
    <property type="entry name" value="Asl1_glyco_hydro_catalytic"/>
</dbReference>
<gene>
    <name evidence="3" type="ORF">HO173_013230</name>
</gene>
<dbReference type="InterPro" id="IPR017853">
    <property type="entry name" value="GH"/>
</dbReference>
<dbReference type="GO" id="GO:0009277">
    <property type="term" value="C:fungal-type cell wall"/>
    <property type="evidence" value="ECO:0007669"/>
    <property type="project" value="TreeGrafter"/>
</dbReference>
<dbReference type="SUPFAM" id="SSF51445">
    <property type="entry name" value="(Trans)glycosidases"/>
    <property type="match status" value="1"/>
</dbReference>
<evidence type="ECO:0000313" key="4">
    <source>
        <dbReference type="Proteomes" id="UP000578531"/>
    </source>
</evidence>
<dbReference type="GeneID" id="59294858"/>
<sequence length="304" mass="33343">MGLRHFLTALTVLPSIVYCQSPLTSSKRGLVYVPSEKYPQDDANWDSPTSDLTWYYNYGSKPSPAFANFPKLQFVPMLWGTGNSSTFLSDVQSQIKAGANITYVLGFNEPDGDSSTGGSDIPAETAAQIWMQQIEPLAKQGVKIGAPACTGAETGRQWTQEFFTACSNCTIDFIPVHWYGDFQGLASHIGEYVGTFNKTIWVTEFADAHVNLQESQTFYNQSSSYLDRTENVTHYSYFGAFRSDVSNVGANSAMLTQDGKLTDIGSWYLGGGETGSVPKSAAYRKTAFIRSSLLVGLTTMWCVL</sequence>
<keyword evidence="1" id="KW-0732">Signal</keyword>
<reference evidence="3 4" key="1">
    <citation type="journal article" date="2020" name="Genomics">
        <title>Complete, high-quality genomes from long-read metagenomic sequencing of two wolf lichen thalli reveals enigmatic genome architecture.</title>
        <authorList>
            <person name="McKenzie S.K."/>
            <person name="Walston R.F."/>
            <person name="Allen J.L."/>
        </authorList>
    </citation>
    <scope>NUCLEOTIDE SEQUENCE [LARGE SCALE GENOMIC DNA]</scope>
    <source>
        <strain evidence="3">WasteWater2</strain>
    </source>
</reference>
<evidence type="ECO:0000259" key="2">
    <source>
        <dbReference type="Pfam" id="PF11790"/>
    </source>
</evidence>
<dbReference type="OrthoDB" id="43654at2759"/>
<dbReference type="PANTHER" id="PTHR34154">
    <property type="entry name" value="ALKALI-SENSITIVE LINKAGE PROTEIN 1"/>
    <property type="match status" value="1"/>
</dbReference>
<evidence type="ECO:0000256" key="1">
    <source>
        <dbReference type="SAM" id="SignalP"/>
    </source>
</evidence>
<dbReference type="Proteomes" id="UP000578531">
    <property type="component" value="Unassembled WGS sequence"/>
</dbReference>
<dbReference type="InterPro" id="IPR053183">
    <property type="entry name" value="ASL1"/>
</dbReference>
<dbReference type="RefSeq" id="XP_037158057.1">
    <property type="nucleotide sequence ID" value="XM_037315054.1"/>
</dbReference>
<dbReference type="Pfam" id="PF11790">
    <property type="entry name" value="Glyco_hydro_cc"/>
    <property type="match status" value="1"/>
</dbReference>
<dbReference type="GO" id="GO:0071966">
    <property type="term" value="P:fungal-type cell wall polysaccharide metabolic process"/>
    <property type="evidence" value="ECO:0007669"/>
    <property type="project" value="TreeGrafter"/>
</dbReference>
<protein>
    <recommendedName>
        <fullName evidence="2">Asl1-like glycosyl hydrolase catalytic domain-containing protein</fullName>
    </recommendedName>
</protein>
<comment type="caution">
    <text evidence="3">The sequence shown here is derived from an EMBL/GenBank/DDBJ whole genome shotgun (WGS) entry which is preliminary data.</text>
</comment>